<gene>
    <name evidence="1" type="ORF">FHT01_000403</name>
</gene>
<proteinExistence type="predicted"/>
<dbReference type="EMBL" id="JAASQP010000001">
    <property type="protein sequence ID" value="NIJ22861.1"/>
    <property type="molecule type" value="Genomic_DNA"/>
</dbReference>
<dbReference type="InterPro" id="IPR046662">
    <property type="entry name" value="DUF6771"/>
</dbReference>
<name>A0ABX0TX29_9SPHN</name>
<reference evidence="1 2" key="1">
    <citation type="submission" date="2020-03" db="EMBL/GenBank/DDBJ databases">
        <title>Genomic Encyclopedia of Type Strains, Phase IV (KMG-IV): sequencing the most valuable type-strain genomes for metagenomic binning, comparative biology and taxonomic classification.</title>
        <authorList>
            <person name="Goeker M."/>
        </authorList>
    </citation>
    <scope>NUCLEOTIDE SEQUENCE [LARGE SCALE GENOMIC DNA]</scope>
    <source>
        <strain evidence="1 2">DSM 22753</strain>
    </source>
</reference>
<comment type="caution">
    <text evidence="1">The sequence shown here is derived from an EMBL/GenBank/DDBJ whole genome shotgun (WGS) entry which is preliminary data.</text>
</comment>
<evidence type="ECO:0000313" key="1">
    <source>
        <dbReference type="EMBL" id="NIJ22861.1"/>
    </source>
</evidence>
<dbReference type="Proteomes" id="UP000788153">
    <property type="component" value="Unassembled WGS sequence"/>
</dbReference>
<protein>
    <submittedName>
        <fullName evidence="1">Uncharacterized protein</fullName>
    </submittedName>
</protein>
<dbReference type="Pfam" id="PF20561">
    <property type="entry name" value="DUF6771"/>
    <property type="match status" value="1"/>
</dbReference>
<sequence length="62" mass="6807">MMTDTRELIALAIDNAPAWAKLALTVPSPRLREDGQRELARHVYVALTSPAPADPNQMVLPL</sequence>
<accession>A0ABX0TX29</accession>
<dbReference type="RefSeq" id="WP_140048059.1">
    <property type="nucleotide sequence ID" value="NZ_BAAAEV010000001.1"/>
</dbReference>
<keyword evidence="2" id="KW-1185">Reference proteome</keyword>
<evidence type="ECO:0000313" key="2">
    <source>
        <dbReference type="Proteomes" id="UP000788153"/>
    </source>
</evidence>
<organism evidence="1 2">
    <name type="scientific">Sphingomonas japonica</name>
    <dbReference type="NCBI Taxonomy" id="511662"/>
    <lineage>
        <taxon>Bacteria</taxon>
        <taxon>Pseudomonadati</taxon>
        <taxon>Pseudomonadota</taxon>
        <taxon>Alphaproteobacteria</taxon>
        <taxon>Sphingomonadales</taxon>
        <taxon>Sphingomonadaceae</taxon>
        <taxon>Sphingomonas</taxon>
    </lineage>
</organism>